<feature type="domain" description="TIR" evidence="3">
    <location>
        <begin position="19"/>
        <end position="185"/>
    </location>
</feature>
<sequence>MACNMSKGVSSSSFAPIRWSYDVFLSFRGEDTRNNFTGHLYTALCQRGLHTFIDDHELRRGEEIAPTLVKAIRESRVSVIVFSQNYASSRWCLDELLNIIDCKESKGQLVWPIFYKVNPSDVRNQRGSFAEAMRRHEARFNFDVGRVQRWRTALTHAASLSGWHFPDGHESKFIQNIVEEISIQVSNRTYLKVAKYPVGLESRVREMHELLCVEENDVRMVGIWGIGGIEETGTSKVRGIMMKLPQKDEVRVRAEAFLRMKSLRYLINCNASIIGNIEYLPNSLRFLDWYKYPSQSLPSNFNPKKLVALKMPSSSISRFGQSITKLDRLKSMNFTGCEMLKELPEFSGFPNLEKLILSECRNLVGIHDSVGTLDKLSSLKLDNCSNLTRFPTRLGMKSLKYLVMKGCKMLESFPEIEAGTMECLIDINLECCENLRNLPNSIYQLKHLEQLEVRGCPKLLTFPMSTTTSIMKHQKHLPDDDHDQHSSAPVFPKLSFLRVGDCNMSECDFLIPFSCLSTLTFLDLSGSRFVSLPAWITKFVNLEWLILRDCKRLQEIPQGWLQFSDLSDCHKLLETMGIDVEKMASILLNQHHDQGKDSYFEFTVVLPGNDIPKWFNFCKHPTVHDFCEFVIKFPPNFNGKNSRLALSAVFESTDGTIAYDYYDYEKYGFHVRVYINGDEIFWVHEHFLSSPGSNHVWLQYVSLSDMRHWGRQWNEEQLLSKCEVRFLPSEPLSLKTCGVQLVCHRHEDENSDQNLADLQFYKKNYDEVDHDVVKVVVIMDSNLDSSKDAVNRNYRRRSPVSGSSSSDGSPEHNDSSSPKFSRGDPGNVSEHQPRRKDDGREFNRDSERSYCGRSSDSYRQSARQSRNSNAYYRHADYIKHDKHADDEERTYQKLSSRSGRESRGSAHFDHVRSRDYSRHFDKNSHDKYDGSGHRSKDKDRESKFLEYQKYKDDSSSERVGSGRTHGRFEDMERERDRHSVDRDFQDEKKDYRRSSREFRSERNLSYEESRGRRSDSISRRDDSKHRESEGFKSDFKEMDDENFARDHRKKYDDPETKRSKDQIIEEPTEQSENKDIYRSEGQESAAKRPKLFNLDKGSAGRRDVSKFTTTSDGRESSSSKQVQDGKMTLGKTQANHAEVTNDINAAKVAAMKAAELVNRNLAGAGPVGCMTADQKKKLLWGNKKNATAEEAGHRWDTALFTDRERQEKFNKLMGLKGELKLEHNPDSQEGTDLLRADKQKELQQDLEKQYTAGLRRRDGRTVGLGL</sequence>
<reference evidence="4 5" key="1">
    <citation type="journal article" date="2023" name="G3 (Bethesda)">
        <title>A chromosome-length genome assembly and annotation of blackberry (Rubus argutus, cv. 'Hillquist').</title>
        <authorList>
            <person name="Bruna T."/>
            <person name="Aryal R."/>
            <person name="Dudchenko O."/>
            <person name="Sargent D.J."/>
            <person name="Mead D."/>
            <person name="Buti M."/>
            <person name="Cavallini A."/>
            <person name="Hytonen T."/>
            <person name="Andres J."/>
            <person name="Pham M."/>
            <person name="Weisz D."/>
            <person name="Mascagni F."/>
            <person name="Usai G."/>
            <person name="Natali L."/>
            <person name="Bassil N."/>
            <person name="Fernandez G.E."/>
            <person name="Lomsadze A."/>
            <person name="Armour M."/>
            <person name="Olukolu B."/>
            <person name="Poorten T."/>
            <person name="Britton C."/>
            <person name="Davik J."/>
            <person name="Ashrafi H."/>
            <person name="Aiden E.L."/>
            <person name="Borodovsky M."/>
            <person name="Worthington M."/>
        </authorList>
    </citation>
    <scope>NUCLEOTIDE SEQUENCE [LARGE SCALE GENOMIC DNA]</scope>
    <source>
        <strain evidence="4">PI 553951</strain>
    </source>
</reference>
<dbReference type="Gene3D" id="3.80.10.10">
    <property type="entry name" value="Ribonuclease Inhibitor"/>
    <property type="match status" value="3"/>
</dbReference>
<dbReference type="AlphaFoldDB" id="A0AAW1Y4X1"/>
<dbReference type="InterPro" id="IPR000157">
    <property type="entry name" value="TIR_dom"/>
</dbReference>
<evidence type="ECO:0000313" key="4">
    <source>
        <dbReference type="EMBL" id="KAK9943999.1"/>
    </source>
</evidence>
<dbReference type="Proteomes" id="UP001457282">
    <property type="component" value="Unassembled WGS sequence"/>
</dbReference>
<dbReference type="Gene3D" id="3.40.50.10140">
    <property type="entry name" value="Toll/interleukin-1 receptor homology (TIR) domain"/>
    <property type="match status" value="1"/>
</dbReference>
<comment type="caution">
    <text evidence="4">The sequence shown here is derived from an EMBL/GenBank/DDBJ whole genome shotgun (WGS) entry which is preliminary data.</text>
</comment>
<feature type="compositionally biased region" description="Basic and acidic residues" evidence="2">
    <location>
        <begin position="966"/>
        <end position="1063"/>
    </location>
</feature>
<feature type="region of interest" description="Disordered" evidence="2">
    <location>
        <begin position="789"/>
        <end position="1126"/>
    </location>
</feature>
<protein>
    <recommendedName>
        <fullName evidence="3">TIR domain-containing protein</fullName>
    </recommendedName>
</protein>
<dbReference type="InterPro" id="IPR032675">
    <property type="entry name" value="LRR_dom_sf"/>
</dbReference>
<accession>A0AAW1Y4X1</accession>
<proteinExistence type="predicted"/>
<dbReference type="FunFam" id="3.40.50.10140:FF:000007">
    <property type="entry name" value="Disease resistance protein (TIR-NBS-LRR class)"/>
    <property type="match status" value="1"/>
</dbReference>
<dbReference type="InterPro" id="IPR044974">
    <property type="entry name" value="Disease_R_plants"/>
</dbReference>
<dbReference type="Pfam" id="PF01582">
    <property type="entry name" value="TIR"/>
    <property type="match status" value="1"/>
</dbReference>
<dbReference type="Pfam" id="PF15477">
    <property type="entry name" value="SMAP"/>
    <property type="match status" value="1"/>
</dbReference>
<feature type="compositionally biased region" description="Basic and acidic residues" evidence="2">
    <location>
        <begin position="831"/>
        <end position="850"/>
    </location>
</feature>
<keyword evidence="5" id="KW-1185">Reference proteome</keyword>
<dbReference type="GO" id="GO:0006952">
    <property type="term" value="P:defense response"/>
    <property type="evidence" value="ECO:0007669"/>
    <property type="project" value="InterPro"/>
</dbReference>
<gene>
    <name evidence="4" type="ORF">M0R45_009584</name>
</gene>
<evidence type="ECO:0000256" key="2">
    <source>
        <dbReference type="SAM" id="MobiDB-lite"/>
    </source>
</evidence>
<dbReference type="InterPro" id="IPR035897">
    <property type="entry name" value="Toll_tir_struct_dom_sf"/>
</dbReference>
<dbReference type="SUPFAM" id="SSF52200">
    <property type="entry name" value="Toll/Interleukin receptor TIR domain"/>
    <property type="match status" value="1"/>
</dbReference>
<evidence type="ECO:0000259" key="3">
    <source>
        <dbReference type="PROSITE" id="PS50104"/>
    </source>
</evidence>
<dbReference type="GO" id="GO:0007165">
    <property type="term" value="P:signal transduction"/>
    <property type="evidence" value="ECO:0007669"/>
    <property type="project" value="InterPro"/>
</dbReference>
<dbReference type="InterPro" id="IPR028124">
    <property type="entry name" value="SMAP_dom"/>
</dbReference>
<feature type="compositionally biased region" description="Low complexity" evidence="2">
    <location>
        <begin position="799"/>
        <end position="808"/>
    </location>
</feature>
<dbReference type="EMBL" id="JBEDUW010000002">
    <property type="protein sequence ID" value="KAK9943999.1"/>
    <property type="molecule type" value="Genomic_DNA"/>
</dbReference>
<keyword evidence="1" id="KW-0520">NAD</keyword>
<name>A0AAW1Y4X1_RUBAR</name>
<evidence type="ECO:0000313" key="5">
    <source>
        <dbReference type="Proteomes" id="UP001457282"/>
    </source>
</evidence>
<dbReference type="SUPFAM" id="SSF52058">
    <property type="entry name" value="L domain-like"/>
    <property type="match status" value="1"/>
</dbReference>
<organism evidence="4 5">
    <name type="scientific">Rubus argutus</name>
    <name type="common">Southern blackberry</name>
    <dbReference type="NCBI Taxonomy" id="59490"/>
    <lineage>
        <taxon>Eukaryota</taxon>
        <taxon>Viridiplantae</taxon>
        <taxon>Streptophyta</taxon>
        <taxon>Embryophyta</taxon>
        <taxon>Tracheophyta</taxon>
        <taxon>Spermatophyta</taxon>
        <taxon>Magnoliopsida</taxon>
        <taxon>eudicotyledons</taxon>
        <taxon>Gunneridae</taxon>
        <taxon>Pentapetalae</taxon>
        <taxon>rosids</taxon>
        <taxon>fabids</taxon>
        <taxon>Rosales</taxon>
        <taxon>Rosaceae</taxon>
        <taxon>Rosoideae</taxon>
        <taxon>Rosoideae incertae sedis</taxon>
        <taxon>Rubus</taxon>
    </lineage>
</organism>
<feature type="compositionally biased region" description="Polar residues" evidence="2">
    <location>
        <begin position="852"/>
        <end position="870"/>
    </location>
</feature>
<evidence type="ECO:0000256" key="1">
    <source>
        <dbReference type="ARBA" id="ARBA00023027"/>
    </source>
</evidence>
<feature type="compositionally biased region" description="Basic and acidic residues" evidence="2">
    <location>
        <begin position="873"/>
        <end position="891"/>
    </location>
</feature>
<feature type="compositionally biased region" description="Basic and acidic residues" evidence="2">
    <location>
        <begin position="1071"/>
        <end position="1081"/>
    </location>
</feature>
<dbReference type="SMART" id="SM00255">
    <property type="entry name" value="TIR"/>
    <property type="match status" value="1"/>
</dbReference>
<dbReference type="PANTHER" id="PTHR11017:SF570">
    <property type="entry name" value="DISEASE RESISTANCE PROTEIN (TIR-NBS CLASS)-RELATED"/>
    <property type="match status" value="1"/>
</dbReference>
<feature type="compositionally biased region" description="Basic and acidic residues" evidence="2">
    <location>
        <begin position="898"/>
        <end position="956"/>
    </location>
</feature>
<dbReference type="PROSITE" id="PS50104">
    <property type="entry name" value="TIR"/>
    <property type="match status" value="1"/>
</dbReference>
<dbReference type="PANTHER" id="PTHR11017">
    <property type="entry name" value="LEUCINE-RICH REPEAT-CONTAINING PROTEIN"/>
    <property type="match status" value="1"/>
</dbReference>